<comment type="caution">
    <text evidence="5">The sequence shown here is derived from an EMBL/GenBank/DDBJ whole genome shotgun (WGS) entry which is preliminary data.</text>
</comment>
<dbReference type="InterPro" id="IPR036388">
    <property type="entry name" value="WH-like_DNA-bd_sf"/>
</dbReference>
<dbReference type="RefSeq" id="WP_167635716.1">
    <property type="nucleotide sequence ID" value="NZ_JAATOP010000001.1"/>
</dbReference>
<dbReference type="InterPro" id="IPR036390">
    <property type="entry name" value="WH_DNA-bd_sf"/>
</dbReference>
<dbReference type="Pfam" id="PF07729">
    <property type="entry name" value="FCD"/>
    <property type="match status" value="1"/>
</dbReference>
<reference evidence="5 6" key="1">
    <citation type="submission" date="2020-03" db="EMBL/GenBank/DDBJ databases">
        <title>Bacterial isolates of synthetic phycosphere.</title>
        <authorList>
            <person name="Fu H."/>
            <person name="Moran M.A."/>
        </authorList>
    </citation>
    <scope>NUCLEOTIDE SEQUENCE [LARGE SCALE GENOMIC DNA]</scope>
    <source>
        <strain evidence="5 6">HF1</strain>
    </source>
</reference>
<dbReference type="PRINTS" id="PR00035">
    <property type="entry name" value="HTHGNTR"/>
</dbReference>
<dbReference type="SUPFAM" id="SSF46785">
    <property type="entry name" value="Winged helix' DNA-binding domain"/>
    <property type="match status" value="1"/>
</dbReference>
<keyword evidence="1" id="KW-0805">Transcription regulation</keyword>
<proteinExistence type="predicted"/>
<dbReference type="PROSITE" id="PS50949">
    <property type="entry name" value="HTH_GNTR"/>
    <property type="match status" value="1"/>
</dbReference>
<dbReference type="Pfam" id="PF00392">
    <property type="entry name" value="GntR"/>
    <property type="match status" value="1"/>
</dbReference>
<organism evidence="5 6">
    <name type="scientific">Marivivens donghaensis</name>
    <dbReference type="NCBI Taxonomy" id="1699413"/>
    <lineage>
        <taxon>Bacteria</taxon>
        <taxon>Pseudomonadati</taxon>
        <taxon>Pseudomonadota</taxon>
        <taxon>Alphaproteobacteria</taxon>
        <taxon>Rhodobacterales</taxon>
        <taxon>Paracoccaceae</taxon>
        <taxon>Marivivens group</taxon>
        <taxon>Marivivens</taxon>
    </lineage>
</organism>
<name>A0ABX0VT23_9RHOB</name>
<keyword evidence="2" id="KW-0238">DNA-binding</keyword>
<dbReference type="InterPro" id="IPR011711">
    <property type="entry name" value="GntR_C"/>
</dbReference>
<dbReference type="Proteomes" id="UP000709466">
    <property type="component" value="Unassembled WGS sequence"/>
</dbReference>
<evidence type="ECO:0000256" key="3">
    <source>
        <dbReference type="ARBA" id="ARBA00023163"/>
    </source>
</evidence>
<evidence type="ECO:0000256" key="2">
    <source>
        <dbReference type="ARBA" id="ARBA00023125"/>
    </source>
</evidence>
<accession>A0ABX0VT23</accession>
<dbReference type="Gene3D" id="1.20.120.530">
    <property type="entry name" value="GntR ligand-binding domain-like"/>
    <property type="match status" value="1"/>
</dbReference>
<gene>
    <name evidence="5" type="ORF">HCZ30_00045</name>
</gene>
<keyword evidence="3" id="KW-0804">Transcription</keyword>
<dbReference type="PANTHER" id="PTHR43537:SF5">
    <property type="entry name" value="UXU OPERON TRANSCRIPTIONAL REGULATOR"/>
    <property type="match status" value="1"/>
</dbReference>
<dbReference type="EMBL" id="JAATOP010000001">
    <property type="protein sequence ID" value="NIY70819.1"/>
    <property type="molecule type" value="Genomic_DNA"/>
</dbReference>
<evidence type="ECO:0000259" key="4">
    <source>
        <dbReference type="PROSITE" id="PS50949"/>
    </source>
</evidence>
<dbReference type="CDD" id="cd07377">
    <property type="entry name" value="WHTH_GntR"/>
    <property type="match status" value="1"/>
</dbReference>
<evidence type="ECO:0000313" key="5">
    <source>
        <dbReference type="EMBL" id="NIY70819.1"/>
    </source>
</evidence>
<feature type="domain" description="HTH gntR-type" evidence="4">
    <location>
        <begin position="15"/>
        <end position="82"/>
    </location>
</feature>
<dbReference type="InterPro" id="IPR008920">
    <property type="entry name" value="TF_FadR/GntR_C"/>
</dbReference>
<dbReference type="Gene3D" id="1.10.10.10">
    <property type="entry name" value="Winged helix-like DNA-binding domain superfamily/Winged helix DNA-binding domain"/>
    <property type="match status" value="1"/>
</dbReference>
<dbReference type="InterPro" id="IPR000524">
    <property type="entry name" value="Tscrpt_reg_HTH_GntR"/>
</dbReference>
<dbReference type="SMART" id="SM00895">
    <property type="entry name" value="FCD"/>
    <property type="match status" value="1"/>
</dbReference>
<dbReference type="SMART" id="SM00345">
    <property type="entry name" value="HTH_GNTR"/>
    <property type="match status" value="1"/>
</dbReference>
<sequence length="233" mass="25469">MALLMRQPATLDPTVPVGPQLLRVLRNAIVSNELQPGARLSEAEIGARYGVSRQPVREAFIKLAEDGLVEVRPQRGTFVRKINIGAVLDARFVREAVEADIVAACAERADSALVSELNKQIEVQREKAPSDPSGFVEMDDLFHRTLADGAGHSNAWGVVDGMKSQMDRVRQLTATRLPTDHLIKQHEAIVEAIAMNDPAAAKLALRAHLKMILADLPAIQEACPQYFEPRATA</sequence>
<dbReference type="SUPFAM" id="SSF48008">
    <property type="entry name" value="GntR ligand-binding domain-like"/>
    <property type="match status" value="1"/>
</dbReference>
<dbReference type="PANTHER" id="PTHR43537">
    <property type="entry name" value="TRANSCRIPTIONAL REGULATOR, GNTR FAMILY"/>
    <property type="match status" value="1"/>
</dbReference>
<keyword evidence="6" id="KW-1185">Reference proteome</keyword>
<evidence type="ECO:0000313" key="6">
    <source>
        <dbReference type="Proteomes" id="UP000709466"/>
    </source>
</evidence>
<protein>
    <submittedName>
        <fullName evidence="5">GntR family transcriptional regulator</fullName>
    </submittedName>
</protein>
<evidence type="ECO:0000256" key="1">
    <source>
        <dbReference type="ARBA" id="ARBA00023015"/>
    </source>
</evidence>